<accession>A0AAP0HDW2</accession>
<proteinExistence type="predicted"/>
<feature type="chain" id="PRO_5043017374" evidence="1">
    <location>
        <begin position="24"/>
        <end position="98"/>
    </location>
</feature>
<dbReference type="AlphaFoldDB" id="A0AAP0HDW2"/>
<dbReference type="EMBL" id="JBBNAF010000058">
    <property type="protein sequence ID" value="KAK9081012.1"/>
    <property type="molecule type" value="Genomic_DNA"/>
</dbReference>
<evidence type="ECO:0000313" key="3">
    <source>
        <dbReference type="Proteomes" id="UP001420932"/>
    </source>
</evidence>
<dbReference type="Proteomes" id="UP001420932">
    <property type="component" value="Unassembled WGS sequence"/>
</dbReference>
<evidence type="ECO:0000256" key="1">
    <source>
        <dbReference type="SAM" id="SignalP"/>
    </source>
</evidence>
<reference evidence="2 3" key="1">
    <citation type="submission" date="2024-01" db="EMBL/GenBank/DDBJ databases">
        <title>Genome assemblies of Stephania.</title>
        <authorList>
            <person name="Yang L."/>
        </authorList>
    </citation>
    <scope>NUCLEOTIDE SEQUENCE [LARGE SCALE GENOMIC DNA]</scope>
    <source>
        <strain evidence="2">YNDBR</strain>
        <tissue evidence="2">Leaf</tissue>
    </source>
</reference>
<feature type="signal peptide" evidence="1">
    <location>
        <begin position="1"/>
        <end position="23"/>
    </location>
</feature>
<gene>
    <name evidence="2" type="ORF">Syun_030692</name>
</gene>
<sequence length="98" mass="10960">MARALVWRSKILDLLCLDRSILSLLMKAHCLPNVQAPQGAPSLLVHWSLCIHAQAITKSTGALSDLRPKRLVFGAHVGGSWVHADHHEGYWVIDKWMD</sequence>
<keyword evidence="3" id="KW-1185">Reference proteome</keyword>
<evidence type="ECO:0000313" key="2">
    <source>
        <dbReference type="EMBL" id="KAK9081012.1"/>
    </source>
</evidence>
<keyword evidence="1" id="KW-0732">Signal</keyword>
<name>A0AAP0HDW2_9MAGN</name>
<organism evidence="2 3">
    <name type="scientific">Stephania yunnanensis</name>
    <dbReference type="NCBI Taxonomy" id="152371"/>
    <lineage>
        <taxon>Eukaryota</taxon>
        <taxon>Viridiplantae</taxon>
        <taxon>Streptophyta</taxon>
        <taxon>Embryophyta</taxon>
        <taxon>Tracheophyta</taxon>
        <taxon>Spermatophyta</taxon>
        <taxon>Magnoliopsida</taxon>
        <taxon>Ranunculales</taxon>
        <taxon>Menispermaceae</taxon>
        <taxon>Menispermoideae</taxon>
        <taxon>Cissampelideae</taxon>
        <taxon>Stephania</taxon>
    </lineage>
</organism>
<comment type="caution">
    <text evidence="2">The sequence shown here is derived from an EMBL/GenBank/DDBJ whole genome shotgun (WGS) entry which is preliminary data.</text>
</comment>
<protein>
    <submittedName>
        <fullName evidence="2">Uncharacterized protein</fullName>
    </submittedName>
</protein>